<comment type="caution">
    <text evidence="1">The sequence shown here is derived from an EMBL/GenBank/DDBJ whole genome shotgun (WGS) entry which is preliminary data.</text>
</comment>
<dbReference type="RefSeq" id="WP_132115035.1">
    <property type="nucleotide sequence ID" value="NZ_SLWS01000002.1"/>
</dbReference>
<protein>
    <submittedName>
        <fullName evidence="1">Uncharacterized protein</fullName>
    </submittedName>
</protein>
<proteinExistence type="predicted"/>
<dbReference type="Proteomes" id="UP000295680">
    <property type="component" value="Unassembled WGS sequence"/>
</dbReference>
<accession>A0A4R2JZP1</accession>
<evidence type="ECO:0000313" key="1">
    <source>
        <dbReference type="EMBL" id="TCO62918.1"/>
    </source>
</evidence>
<reference evidence="1 2" key="1">
    <citation type="submission" date="2019-03" db="EMBL/GenBank/DDBJ databases">
        <title>Genomic Encyclopedia of Type Strains, Phase IV (KMG-IV): sequencing the most valuable type-strain genomes for metagenomic binning, comparative biology and taxonomic classification.</title>
        <authorList>
            <person name="Goeker M."/>
        </authorList>
    </citation>
    <scope>NUCLEOTIDE SEQUENCE [LARGE SCALE GENOMIC DNA]</scope>
    <source>
        <strain evidence="1 2">DSM 45934</strain>
    </source>
</reference>
<evidence type="ECO:0000313" key="2">
    <source>
        <dbReference type="Proteomes" id="UP000295680"/>
    </source>
</evidence>
<dbReference type="OrthoDB" id="8864980at2"/>
<sequence>MADDFVAGVGPLFGPDFVEVVANDDTGRQYTLQIYPDAHNPQLKAAGLPTQYYFQPQRVYLAKKETSPADFDFGMTVFKGLATGETTLGMGSVETVDGAAESGGGFCSFTTTFAIPDSVLAHAVEKLKSGDHTSAAERIATYFNYEPGAPEPRLGLVPVAESSVTIAVPDLIKATDGTRTPMYISAQSTGKGSIEQHGYCSFLVTCNQFAAGAIAGSLTKGVSPFVVTNNLKEMFYVNGITATVHVDVDKVYDSFSAAGEAGFGWFDSISASYAWSECLTNGDITTEIEENGTALDPKLKDWVEQKVEDMRKAAMEVVKAEIFDWDPGKTDSQATADRGWWSSVFGGASVSLKADHQRRGIKYDQTIILNETISVDQAVSGDLNDLEPAVKANLGKYLAIVDIGQYFQKVQVAATCAVNFSEKLPDGTELRDPIVSVQLEAGYPDYNDPQADGKPNLRVLGQGFHYTLTSKDPKAAMQPAIWTADNPKDIVSMSWLRLDDDLDGWPKDQVMLRRRLVYDGDDPRVNLSSAVAAPGGGMVVAELVEPATTDHVPVLTVAQVGYVFVRFKIRDLPKSNITVTITPTIGTDTYPPVVVTRANLTNALWEVFSDKYFDVDSISLTISVDVSGPNFTDDPVTYSTEQPVTVPVPKGRIKYLSPLPVALPKPPPDKVDVINQYIHDTAG</sequence>
<dbReference type="AlphaFoldDB" id="A0A4R2JZP1"/>
<organism evidence="1 2">
    <name type="scientific">Actinocrispum wychmicini</name>
    <dbReference type="NCBI Taxonomy" id="1213861"/>
    <lineage>
        <taxon>Bacteria</taxon>
        <taxon>Bacillati</taxon>
        <taxon>Actinomycetota</taxon>
        <taxon>Actinomycetes</taxon>
        <taxon>Pseudonocardiales</taxon>
        <taxon>Pseudonocardiaceae</taxon>
        <taxon>Actinocrispum</taxon>
    </lineage>
</organism>
<keyword evidence="2" id="KW-1185">Reference proteome</keyword>
<name>A0A4R2JZP1_9PSEU</name>
<gene>
    <name evidence="1" type="ORF">EV192_1021058</name>
</gene>
<dbReference type="EMBL" id="SLWS01000002">
    <property type="protein sequence ID" value="TCO62918.1"/>
    <property type="molecule type" value="Genomic_DNA"/>
</dbReference>